<keyword evidence="4" id="KW-1185">Reference proteome</keyword>
<protein>
    <submittedName>
        <fullName evidence="3">Alpha/beta fold hydrolase</fullName>
    </submittedName>
</protein>
<dbReference type="Pfam" id="PF12697">
    <property type="entry name" value="Abhydrolase_6"/>
    <property type="match status" value="1"/>
</dbReference>
<organism evidence="3 4">
    <name type="scientific">Pseudolactococcus laudensis</name>
    <dbReference type="NCBI Taxonomy" id="1494461"/>
    <lineage>
        <taxon>Bacteria</taxon>
        <taxon>Bacillati</taxon>
        <taxon>Bacillota</taxon>
        <taxon>Bacilli</taxon>
        <taxon>Lactobacillales</taxon>
        <taxon>Streptococcaceae</taxon>
        <taxon>Pseudolactococcus</taxon>
    </lineage>
</organism>
<feature type="domain" description="AB hydrolase-1" evidence="2">
    <location>
        <begin position="376"/>
        <end position="480"/>
    </location>
</feature>
<dbReference type="Gene3D" id="3.40.50.1820">
    <property type="entry name" value="alpha/beta hydrolase"/>
    <property type="match status" value="1"/>
</dbReference>
<comment type="caution">
    <text evidence="3">The sequence shown here is derived from an EMBL/GenBank/DDBJ whole genome shotgun (WGS) entry which is preliminary data.</text>
</comment>
<proteinExistence type="predicted"/>
<dbReference type="SUPFAM" id="SSF51735">
    <property type="entry name" value="NAD(P)-binding Rossmann-fold domains"/>
    <property type="match status" value="1"/>
</dbReference>
<dbReference type="Proteomes" id="UP000530186">
    <property type="component" value="Unassembled WGS sequence"/>
</dbReference>
<name>A0A7V8N1N5_9LACT</name>
<dbReference type="AlphaFoldDB" id="A0A7V8N1N5"/>
<dbReference type="Pfam" id="PF07993">
    <property type="entry name" value="NAD_binding_4"/>
    <property type="match status" value="1"/>
</dbReference>
<dbReference type="RefSeq" id="WP_180747001.1">
    <property type="nucleotide sequence ID" value="NZ_CBCRWQ010000011.1"/>
</dbReference>
<feature type="domain" description="Thioester reductase (TE)" evidence="1">
    <location>
        <begin position="7"/>
        <end position="235"/>
    </location>
</feature>
<evidence type="ECO:0000259" key="1">
    <source>
        <dbReference type="Pfam" id="PF07993"/>
    </source>
</evidence>
<sequence>MNILMIGATGFIGKEVVKQLALEDVSLTLLVRDQSRAASLKALAPSKIALVTGDLTQPNLGLDETDKATALKCDLILHCGGPMDITLSETLAKKAFLEGSRYVMDLAKEIQEQKGLKKLIHVAGYMSPFNDEASVWEDTDVFNEVHPALIGTPPYEQMKFLSDIYMRQEAKKNHIPLAVINPPTVIGDDQTGDTAQLGGFGLFIKIIRGGSLPVIPGGKDYRLPLINKNIIAEFIVQTIFNETQEKMTYTLVSDKALDPDISDLMTTISESMHIKKPRLTVPFGLLKFVMTFGGSQLTGIPKSSLNFLTNRTFDNQLTKNDFEPELVSKLSASNVPLAIADIDFRLTYGDEFIAPYTRTSLQGATVYRLDGKGKPLVLVHGLFSDGTDLFDLGLALNKQTAREIIIPDLPGFGRSPFVKSRDSLTPYLDLIASIKKAMPEGAVFIGHSFGAALLMEASNRNYLVESDKIILLQPPLKKNVKEPYSWLSKLMLKQASDKQLAHYFNHNGLILTNVAKTDRYLKRVKASFNSPRILNTTLELNKVLKGMALTLSEHRAYDVLWGTQDKSYALPIDHEQVIKLTDGHFFPISNPLETATYISSLI</sequence>
<accession>A0A7V8N1N5</accession>
<dbReference type="PANTHER" id="PTHR48079">
    <property type="entry name" value="PROTEIN YEEZ"/>
    <property type="match status" value="1"/>
</dbReference>
<dbReference type="InterPro" id="IPR000073">
    <property type="entry name" value="AB_hydrolase_1"/>
</dbReference>
<evidence type="ECO:0000313" key="4">
    <source>
        <dbReference type="Proteomes" id="UP000530186"/>
    </source>
</evidence>
<dbReference type="Gene3D" id="3.40.50.720">
    <property type="entry name" value="NAD(P)-binding Rossmann-like Domain"/>
    <property type="match status" value="1"/>
</dbReference>
<dbReference type="InterPro" id="IPR051783">
    <property type="entry name" value="NAD(P)-dependent_oxidoreduct"/>
</dbReference>
<evidence type="ECO:0000259" key="2">
    <source>
        <dbReference type="Pfam" id="PF12697"/>
    </source>
</evidence>
<keyword evidence="3" id="KW-0378">Hydrolase</keyword>
<dbReference type="SUPFAM" id="SSF53474">
    <property type="entry name" value="alpha/beta-Hydrolases"/>
    <property type="match status" value="1"/>
</dbReference>
<dbReference type="GO" id="GO:0005737">
    <property type="term" value="C:cytoplasm"/>
    <property type="evidence" value="ECO:0007669"/>
    <property type="project" value="TreeGrafter"/>
</dbReference>
<dbReference type="PANTHER" id="PTHR48079:SF6">
    <property type="entry name" value="NAD(P)-BINDING DOMAIN-CONTAINING PROTEIN-RELATED"/>
    <property type="match status" value="1"/>
</dbReference>
<dbReference type="GeneID" id="303195218"/>
<gene>
    <name evidence="3" type="ORF">HZR21_06785</name>
</gene>
<dbReference type="GO" id="GO:0016787">
    <property type="term" value="F:hydrolase activity"/>
    <property type="evidence" value="ECO:0007669"/>
    <property type="project" value="UniProtKB-KW"/>
</dbReference>
<dbReference type="InterPro" id="IPR013120">
    <property type="entry name" value="FAR_NAD-bd"/>
</dbReference>
<dbReference type="InterPro" id="IPR036291">
    <property type="entry name" value="NAD(P)-bd_dom_sf"/>
</dbReference>
<evidence type="ECO:0000313" key="3">
    <source>
        <dbReference type="EMBL" id="MBA0016838.1"/>
    </source>
</evidence>
<dbReference type="InterPro" id="IPR029058">
    <property type="entry name" value="AB_hydrolase_fold"/>
</dbReference>
<reference evidence="3 4" key="1">
    <citation type="submission" date="2020-07" db="EMBL/GenBank/DDBJ databases">
        <authorList>
            <person name="Hilgarth M."/>
            <person name="Werum V."/>
            <person name="Vogel R.F."/>
        </authorList>
    </citation>
    <scope>NUCLEOTIDE SEQUENCE [LARGE SCALE GENOMIC DNA]</scope>
    <source>
        <strain evidence="3 4">DSM 28961</strain>
    </source>
</reference>
<dbReference type="GO" id="GO:0004029">
    <property type="term" value="F:aldehyde dehydrogenase (NAD+) activity"/>
    <property type="evidence" value="ECO:0007669"/>
    <property type="project" value="TreeGrafter"/>
</dbReference>
<dbReference type="EMBL" id="JACBNY010000010">
    <property type="protein sequence ID" value="MBA0016838.1"/>
    <property type="molecule type" value="Genomic_DNA"/>
</dbReference>